<gene>
    <name evidence="3" type="ORF">O6P33_12320</name>
</gene>
<evidence type="ECO:0000256" key="1">
    <source>
        <dbReference type="SAM" id="SignalP"/>
    </source>
</evidence>
<dbReference type="RefSeq" id="WP_269818066.1">
    <property type="nucleotide sequence ID" value="NZ_CP114976.1"/>
</dbReference>
<feature type="chain" id="PRO_5042252388" evidence="1">
    <location>
        <begin position="21"/>
        <end position="179"/>
    </location>
</feature>
<keyword evidence="1" id="KW-0732">Signal</keyword>
<dbReference type="InterPro" id="IPR025411">
    <property type="entry name" value="DUF4136"/>
</dbReference>
<sequence length="179" mass="20812">MMRYLLLLSLLLLTACQSNRLIELDYQPGYDFHALQSWQWAQPAVQFMPNAAALNSSLDAERIRDAISEQLTQQGLLQSKPAQFEVRAWLITENQQQRTQTIQNDYWGPIWGPGLRTETYDTTYTTQKLQIDLLDASNQQLIWRGSDSWVLPEQQTNPELRAAKFRQRAQQILQHLPPQ</sequence>
<dbReference type="KEGG" id="dce:O6P33_12320"/>
<reference evidence="3 4" key="1">
    <citation type="submission" date="2022-12" db="EMBL/GenBank/DDBJ databases">
        <title>Coexistence and Characterization of a Novel Tigecycline Resistance gene tet(X) variant and blaNDM-1 in a Pseudomonas caeni Isolate of Chicken Origin.</title>
        <authorList>
            <person name="Lu X."/>
            <person name="Zhang L."/>
            <person name="Li R."/>
            <person name="Wang Z."/>
        </authorList>
    </citation>
    <scope>NUCLEOTIDE SEQUENCE [LARGE SCALE GENOMIC DNA]</scope>
    <source>
        <strain evidence="3 4">CE14</strain>
    </source>
</reference>
<dbReference type="Pfam" id="PF13590">
    <property type="entry name" value="DUF4136"/>
    <property type="match status" value="1"/>
</dbReference>
<feature type="domain" description="DUF4136" evidence="2">
    <location>
        <begin position="24"/>
        <end position="178"/>
    </location>
</feature>
<organism evidence="3 4">
    <name type="scientific">Denitrificimonas caeni</name>
    <dbReference type="NCBI Taxonomy" id="521720"/>
    <lineage>
        <taxon>Bacteria</taxon>
        <taxon>Pseudomonadati</taxon>
        <taxon>Pseudomonadota</taxon>
        <taxon>Gammaproteobacteria</taxon>
        <taxon>Pseudomonadales</taxon>
        <taxon>Pseudomonadaceae</taxon>
        <taxon>Denitrificimonas</taxon>
    </lineage>
</organism>
<dbReference type="EMBL" id="CP114976">
    <property type="protein sequence ID" value="WBE25120.1"/>
    <property type="molecule type" value="Genomic_DNA"/>
</dbReference>
<dbReference type="PROSITE" id="PS51257">
    <property type="entry name" value="PROKAR_LIPOPROTEIN"/>
    <property type="match status" value="1"/>
</dbReference>
<dbReference type="Proteomes" id="UP001212189">
    <property type="component" value="Chromosome"/>
</dbReference>
<evidence type="ECO:0000259" key="2">
    <source>
        <dbReference type="Pfam" id="PF13590"/>
    </source>
</evidence>
<protein>
    <submittedName>
        <fullName evidence="3">DUF4136 domain-containing protein</fullName>
    </submittedName>
</protein>
<keyword evidence="4" id="KW-1185">Reference proteome</keyword>
<feature type="signal peptide" evidence="1">
    <location>
        <begin position="1"/>
        <end position="20"/>
    </location>
</feature>
<dbReference type="Gene3D" id="3.30.160.670">
    <property type="match status" value="1"/>
</dbReference>
<accession>A0AAF0AJ56</accession>
<evidence type="ECO:0000313" key="4">
    <source>
        <dbReference type="Proteomes" id="UP001212189"/>
    </source>
</evidence>
<dbReference type="AlphaFoldDB" id="A0AAF0AJ56"/>
<evidence type="ECO:0000313" key="3">
    <source>
        <dbReference type="EMBL" id="WBE25120.1"/>
    </source>
</evidence>
<name>A0AAF0AJ56_9GAMM</name>
<proteinExistence type="predicted"/>